<proteinExistence type="predicted"/>
<dbReference type="EMBL" id="FNQB01000001">
    <property type="protein sequence ID" value="SDY56837.1"/>
    <property type="molecule type" value="Genomic_DNA"/>
</dbReference>
<feature type="chain" id="PRO_5011501870" description="ScyD/ScyE family protein" evidence="1">
    <location>
        <begin position="27"/>
        <end position="377"/>
    </location>
</feature>
<evidence type="ECO:0000313" key="2">
    <source>
        <dbReference type="EMBL" id="SDY56837.1"/>
    </source>
</evidence>
<organism evidence="2 3">
    <name type="scientific">Asanoa ishikariensis</name>
    <dbReference type="NCBI Taxonomy" id="137265"/>
    <lineage>
        <taxon>Bacteria</taxon>
        <taxon>Bacillati</taxon>
        <taxon>Actinomycetota</taxon>
        <taxon>Actinomycetes</taxon>
        <taxon>Micromonosporales</taxon>
        <taxon>Micromonosporaceae</taxon>
        <taxon>Asanoa</taxon>
    </lineage>
</organism>
<dbReference type="AlphaFoldDB" id="A0A1H3KX64"/>
<evidence type="ECO:0008006" key="4">
    <source>
        <dbReference type="Google" id="ProtNLM"/>
    </source>
</evidence>
<protein>
    <recommendedName>
        <fullName evidence="4">ScyD/ScyE family protein</fullName>
    </recommendedName>
</protein>
<gene>
    <name evidence="2" type="ORF">SAMN05421684_0406</name>
</gene>
<keyword evidence="1" id="KW-0732">Signal</keyword>
<name>A0A1H3KX64_9ACTN</name>
<dbReference type="OrthoDB" id="928769at2"/>
<evidence type="ECO:0000256" key="1">
    <source>
        <dbReference type="SAM" id="SignalP"/>
    </source>
</evidence>
<dbReference type="InterPro" id="IPR011042">
    <property type="entry name" value="6-blade_b-propeller_TolB-like"/>
</dbReference>
<dbReference type="Gene3D" id="2.120.10.30">
    <property type="entry name" value="TolB, C-terminal domain"/>
    <property type="match status" value="1"/>
</dbReference>
<keyword evidence="3" id="KW-1185">Reference proteome</keyword>
<dbReference type="InterPro" id="IPR048031">
    <property type="entry name" value="ScyD/ScyE-like"/>
</dbReference>
<dbReference type="RefSeq" id="WP_094030698.1">
    <property type="nucleotide sequence ID" value="NZ_BOND01000030.1"/>
</dbReference>
<evidence type="ECO:0000313" key="3">
    <source>
        <dbReference type="Proteomes" id="UP000199632"/>
    </source>
</evidence>
<accession>A0A1H3KX64</accession>
<feature type="signal peptide" evidence="1">
    <location>
        <begin position="1"/>
        <end position="26"/>
    </location>
</feature>
<dbReference type="SUPFAM" id="SSF63829">
    <property type="entry name" value="Calcium-dependent phosphotriesterase"/>
    <property type="match status" value="1"/>
</dbReference>
<dbReference type="Proteomes" id="UP000199632">
    <property type="component" value="Unassembled WGS sequence"/>
</dbReference>
<sequence length="377" mass="38912">MKLHRFATVLAGALAATMLTPTLANAAPMNNRPWVSVIARGLDNPRGVTVGTNGAVLVAEAGRGGRSDKCVDSAEGGQVCLGFSGGITAVSTGRRDTWTQRRIVGGLPSLAGADGSQAIGPHDVSSYGGGDLVTTIGLGGTPQTRAGLGFGGLLLGRSVVISADRDRMSIRSLGDHAAFEARRDPDRQGADSNPYGVLGTRNGVVATDAGGNTLLSVDRRGQVSTVAVFPNRFVQGPNGQRVSMQAVPTSVVRGPDGAFYVGQLTGFPFPVGGANIYRVVPGERPTVFARGFTNVVDLAFDHQGRLLVLELAKNGLLSGDQAGALIRVDRRGNHVELAPGRLVAPGGLAVGEDGSLYVSNRSTTAGRGELLRITTNR</sequence>
<dbReference type="STRING" id="137265.SAMN05421684_0406"/>
<dbReference type="NCBIfam" id="NF033206">
    <property type="entry name" value="ScyE_fam"/>
    <property type="match status" value="1"/>
</dbReference>
<reference evidence="3" key="1">
    <citation type="submission" date="2016-10" db="EMBL/GenBank/DDBJ databases">
        <authorList>
            <person name="Varghese N."/>
            <person name="Submissions S."/>
        </authorList>
    </citation>
    <scope>NUCLEOTIDE SEQUENCE [LARGE SCALE GENOMIC DNA]</scope>
    <source>
        <strain evidence="3">DSM 44718</strain>
    </source>
</reference>